<dbReference type="Pfam" id="PF10112">
    <property type="entry name" value="Halogen_Hydrol"/>
    <property type="match status" value="1"/>
</dbReference>
<reference evidence="3" key="1">
    <citation type="submission" date="2020-05" db="EMBL/GenBank/DDBJ databases">
        <title>Fertoebacter nigrum gen. nov., sp. nov., a new member of the family Rhodobacteraceae.</title>
        <authorList>
            <person name="Szuroczki S."/>
            <person name="Abbaszade G."/>
            <person name="Buni D."/>
            <person name="Schumann P."/>
            <person name="Toth E."/>
        </authorList>
    </citation>
    <scope>NUCLEOTIDE SEQUENCE</scope>
    <source>
        <strain evidence="3">RG-N-1a</strain>
    </source>
</reference>
<name>A0A8X8KM72_9RHOB</name>
<organism evidence="3 4">
    <name type="scientific">Fertoeibacter niger</name>
    <dbReference type="NCBI Taxonomy" id="2656921"/>
    <lineage>
        <taxon>Bacteria</taxon>
        <taxon>Pseudomonadati</taxon>
        <taxon>Pseudomonadota</taxon>
        <taxon>Alphaproteobacteria</taxon>
        <taxon>Rhodobacterales</taxon>
        <taxon>Paracoccaceae</taxon>
        <taxon>Fertoeibacter</taxon>
    </lineage>
</organism>
<feature type="transmembrane region" description="Helical" evidence="2">
    <location>
        <begin position="40"/>
        <end position="56"/>
    </location>
</feature>
<comment type="caution">
    <text evidence="3">The sequence shown here is derived from an EMBL/GenBank/DDBJ whole genome shotgun (WGS) entry which is preliminary data.</text>
</comment>
<feature type="transmembrane region" description="Helical" evidence="2">
    <location>
        <begin position="62"/>
        <end position="79"/>
    </location>
</feature>
<accession>A0A8X8KM72</accession>
<gene>
    <name evidence="3" type="ORF">GEU84_016850</name>
</gene>
<feature type="region of interest" description="Disordered" evidence="1">
    <location>
        <begin position="1"/>
        <end position="32"/>
    </location>
</feature>
<dbReference type="AlphaFoldDB" id="A0A8X8KM72"/>
<proteinExistence type="predicted"/>
<protein>
    <submittedName>
        <fullName evidence="3">5-bromo-4-chloroindolyl phosphate hydrolysis family protein</fullName>
    </submittedName>
</protein>
<feature type="transmembrane region" description="Helical" evidence="2">
    <location>
        <begin position="100"/>
        <end position="119"/>
    </location>
</feature>
<dbReference type="InterPro" id="IPR018770">
    <property type="entry name" value="ChloroindolylP_hydrolase"/>
</dbReference>
<dbReference type="Proteomes" id="UP000484076">
    <property type="component" value="Unassembled WGS sequence"/>
</dbReference>
<dbReference type="EMBL" id="WHUT02000011">
    <property type="protein sequence ID" value="NUB46069.1"/>
    <property type="molecule type" value="Genomic_DNA"/>
</dbReference>
<keyword evidence="2" id="KW-0812">Transmembrane</keyword>
<evidence type="ECO:0000313" key="3">
    <source>
        <dbReference type="EMBL" id="NUB46069.1"/>
    </source>
</evidence>
<evidence type="ECO:0000256" key="1">
    <source>
        <dbReference type="SAM" id="MobiDB-lite"/>
    </source>
</evidence>
<keyword evidence="4" id="KW-1185">Reference proteome</keyword>
<keyword evidence="2" id="KW-1133">Transmembrane helix</keyword>
<keyword evidence="2" id="KW-0472">Membrane</keyword>
<sequence>MAERFGGKYSPGGAKPGNTPPGPPRNAYDGKRRSGAGGKSNMLFVVPAVFLFSAFGGDPQDLVLGLSAFGLMELGAWLTREGIIAQDAYDARNVARRPAIPRKLFGAVLTGLGLAAGGYAGDGGLVYPLLFGVIGAGLHLLAFGPDPLRDKGMEGVDSFQTDRVARAVDEGEKHLAAMKDAILRAGDRQLEARVDRFVTAARALFRSVESDPGDLTAARKYLGVYLMGARDATVKFADLYAQNRDPSARAAYDALLTDLETNFAARSTALLSNNRTDLDIEIDVLRERLQREAPRTATPE</sequence>
<evidence type="ECO:0000256" key="2">
    <source>
        <dbReference type="SAM" id="Phobius"/>
    </source>
</evidence>
<evidence type="ECO:0000313" key="4">
    <source>
        <dbReference type="Proteomes" id="UP000484076"/>
    </source>
</evidence>
<feature type="transmembrane region" description="Helical" evidence="2">
    <location>
        <begin position="125"/>
        <end position="143"/>
    </location>
</feature>
<dbReference type="RefSeq" id="WP_152828241.1">
    <property type="nucleotide sequence ID" value="NZ_WHUT02000011.1"/>
</dbReference>